<proteinExistence type="predicted"/>
<protein>
    <submittedName>
        <fullName evidence="1">Uncharacterized protein</fullName>
    </submittedName>
</protein>
<reference evidence="1" key="1">
    <citation type="submission" date="2014-11" db="EMBL/GenBank/DDBJ databases">
        <authorList>
            <person name="Amaro Gonzalez C."/>
        </authorList>
    </citation>
    <scope>NUCLEOTIDE SEQUENCE</scope>
</reference>
<dbReference type="EMBL" id="GBXM01057005">
    <property type="protein sequence ID" value="JAH51572.1"/>
    <property type="molecule type" value="Transcribed_RNA"/>
</dbReference>
<sequence length="15" mass="1902">MNLYIYVYYCMNAIK</sequence>
<organism evidence="1">
    <name type="scientific">Anguilla anguilla</name>
    <name type="common">European freshwater eel</name>
    <name type="synonym">Muraena anguilla</name>
    <dbReference type="NCBI Taxonomy" id="7936"/>
    <lineage>
        <taxon>Eukaryota</taxon>
        <taxon>Metazoa</taxon>
        <taxon>Chordata</taxon>
        <taxon>Craniata</taxon>
        <taxon>Vertebrata</taxon>
        <taxon>Euteleostomi</taxon>
        <taxon>Actinopterygii</taxon>
        <taxon>Neopterygii</taxon>
        <taxon>Teleostei</taxon>
        <taxon>Anguilliformes</taxon>
        <taxon>Anguillidae</taxon>
        <taxon>Anguilla</taxon>
    </lineage>
</organism>
<reference evidence="1" key="2">
    <citation type="journal article" date="2015" name="Fish Shellfish Immunol.">
        <title>Early steps in the European eel (Anguilla anguilla)-Vibrio vulnificus interaction in the gills: Role of the RtxA13 toxin.</title>
        <authorList>
            <person name="Callol A."/>
            <person name="Pajuelo D."/>
            <person name="Ebbesson L."/>
            <person name="Teles M."/>
            <person name="MacKenzie S."/>
            <person name="Amaro C."/>
        </authorList>
    </citation>
    <scope>NUCLEOTIDE SEQUENCE</scope>
</reference>
<name>A0A0E9TDQ4_ANGAN</name>
<accession>A0A0E9TDQ4</accession>
<evidence type="ECO:0000313" key="1">
    <source>
        <dbReference type="EMBL" id="JAH51572.1"/>
    </source>
</evidence>